<evidence type="ECO:0000313" key="4">
    <source>
        <dbReference type="Proteomes" id="UP000249082"/>
    </source>
</evidence>
<dbReference type="InterPro" id="IPR029058">
    <property type="entry name" value="AB_hydrolase_fold"/>
</dbReference>
<dbReference type="PANTHER" id="PTHR48081">
    <property type="entry name" value="AB HYDROLASE SUPERFAMILY PROTEIN C4A8.06C"/>
    <property type="match status" value="1"/>
</dbReference>
<dbReference type="SUPFAM" id="SSF53474">
    <property type="entry name" value="alpha/beta-Hydrolases"/>
    <property type="match status" value="1"/>
</dbReference>
<accession>A0A2W5QPW9</accession>
<proteinExistence type="predicted"/>
<gene>
    <name evidence="3" type="ORF">DI555_03940</name>
</gene>
<evidence type="ECO:0000256" key="1">
    <source>
        <dbReference type="ARBA" id="ARBA00022801"/>
    </source>
</evidence>
<evidence type="ECO:0000259" key="2">
    <source>
        <dbReference type="Pfam" id="PF20434"/>
    </source>
</evidence>
<comment type="caution">
    <text evidence="3">The sequence shown here is derived from an EMBL/GenBank/DDBJ whole genome shotgun (WGS) entry which is preliminary data.</text>
</comment>
<organism evidence="3 4">
    <name type="scientific">Novosphingobium pentaromativorans</name>
    <dbReference type="NCBI Taxonomy" id="205844"/>
    <lineage>
        <taxon>Bacteria</taxon>
        <taxon>Pseudomonadati</taxon>
        <taxon>Pseudomonadota</taxon>
        <taxon>Alphaproteobacteria</taxon>
        <taxon>Sphingomonadales</taxon>
        <taxon>Sphingomonadaceae</taxon>
        <taxon>Novosphingobium</taxon>
    </lineage>
</organism>
<name>A0A2W5QPW9_9SPHN</name>
<dbReference type="Proteomes" id="UP000249082">
    <property type="component" value="Unassembled WGS sequence"/>
</dbReference>
<sequence length="312" mass="33169">MAAAVSSGKAMAGPTAITYSGPTITLWPGKAPGAPAKLPIRKVQQQSKDAAFDDRWITGIAAPSLEVRQPAYRDGSAVILLPGGGYGFLSWDNEGEEQARWLTARGVTCFILSYRLPGEGWAKRETVPLQDAQRAVRLVRARAAEFGIDPKRVAVLGFSAGGHLAGSIATRFGEDVYTPVDKADALSARPDLAGMIYPVVSLSQSFTHGGSRDNLLGENASEALRQAGSVENRVTAETPPVFLTASSDDGLVPIGNSLAMYGAMLVRQRPAEFHGFDKGGHGFGARLGRDTPAHAWPDLFHAYGRRHGIFTA</sequence>
<dbReference type="Pfam" id="PF20434">
    <property type="entry name" value="BD-FAE"/>
    <property type="match status" value="1"/>
</dbReference>
<keyword evidence="1 3" id="KW-0378">Hydrolase</keyword>
<evidence type="ECO:0000313" key="3">
    <source>
        <dbReference type="EMBL" id="PZQ56733.1"/>
    </source>
</evidence>
<feature type="domain" description="BD-FAE-like" evidence="2">
    <location>
        <begin position="77"/>
        <end position="261"/>
    </location>
</feature>
<dbReference type="Gene3D" id="3.40.50.1820">
    <property type="entry name" value="alpha/beta hydrolase"/>
    <property type="match status" value="1"/>
</dbReference>
<dbReference type="AlphaFoldDB" id="A0A2W5QPW9"/>
<dbReference type="GO" id="GO:0016787">
    <property type="term" value="F:hydrolase activity"/>
    <property type="evidence" value="ECO:0007669"/>
    <property type="project" value="UniProtKB-KW"/>
</dbReference>
<dbReference type="EMBL" id="QFPX01000003">
    <property type="protein sequence ID" value="PZQ56733.1"/>
    <property type="molecule type" value="Genomic_DNA"/>
</dbReference>
<dbReference type="InterPro" id="IPR049492">
    <property type="entry name" value="BD-FAE-like_dom"/>
</dbReference>
<dbReference type="InterPro" id="IPR050300">
    <property type="entry name" value="GDXG_lipolytic_enzyme"/>
</dbReference>
<reference evidence="3 4" key="1">
    <citation type="submission" date="2017-08" db="EMBL/GenBank/DDBJ databases">
        <title>Infants hospitalized years apart are colonized by the same room-sourced microbial strains.</title>
        <authorList>
            <person name="Brooks B."/>
            <person name="Olm M.R."/>
            <person name="Firek B.A."/>
            <person name="Baker R."/>
            <person name="Thomas B.C."/>
            <person name="Morowitz M.J."/>
            <person name="Banfield J.F."/>
        </authorList>
    </citation>
    <scope>NUCLEOTIDE SEQUENCE [LARGE SCALE GENOMIC DNA]</scope>
    <source>
        <strain evidence="3">S2_005_002_R2_33</strain>
    </source>
</reference>
<dbReference type="PANTHER" id="PTHR48081:SF6">
    <property type="entry name" value="PEPTIDASE S9 PROLYL OLIGOPEPTIDASE CATALYTIC DOMAIN-CONTAINING PROTEIN"/>
    <property type="match status" value="1"/>
</dbReference>
<protein>
    <submittedName>
        <fullName evidence="3">Alpha/beta hydrolase</fullName>
    </submittedName>
</protein>